<evidence type="ECO:0000313" key="4">
    <source>
        <dbReference type="EMBL" id="CAE0434766.1"/>
    </source>
</evidence>
<name>A0A7S3LL39_9STRA</name>
<dbReference type="SMART" id="SM00456">
    <property type="entry name" value="WW"/>
    <property type="match status" value="1"/>
</dbReference>
<feature type="repeat" description="ARM" evidence="1">
    <location>
        <begin position="1514"/>
        <end position="1558"/>
    </location>
</feature>
<feature type="domain" description="WW" evidence="3">
    <location>
        <begin position="1419"/>
        <end position="1446"/>
    </location>
</feature>
<dbReference type="SUPFAM" id="SSF50729">
    <property type="entry name" value="PH domain-like"/>
    <property type="match status" value="1"/>
</dbReference>
<evidence type="ECO:0000256" key="1">
    <source>
        <dbReference type="PROSITE-ProRule" id="PRU00259"/>
    </source>
</evidence>
<dbReference type="SUPFAM" id="SSF48371">
    <property type="entry name" value="ARM repeat"/>
    <property type="match status" value="5"/>
</dbReference>
<dbReference type="Pfam" id="PF00514">
    <property type="entry name" value="Arm"/>
    <property type="match status" value="1"/>
</dbReference>
<protein>
    <submittedName>
        <fullName evidence="4">Uncharacterized protein</fullName>
    </submittedName>
</protein>
<proteinExistence type="predicted"/>
<gene>
    <name evidence="4" type="ORF">ASTO00021_LOCUS5062</name>
</gene>
<dbReference type="InterPro" id="IPR016024">
    <property type="entry name" value="ARM-type_fold"/>
</dbReference>
<sequence>MTSTFRLMERLAKNKDYVMKMRELGGVEALVSQLEHHSDNEFILRAGGRLLAKIAEGDINSALARIEQSGLSPEARQFAMGLIANLALQPEMVDEIVANGGVQKILKNFHEYNPKTKAAALRAMERVAANGKANVEEIVNAGGVPILVKAIETADGDEDILRAATAALMSIAAAGPEFTAIIDQAGGVEAVLTALKNNPNLDGFALAALKFLEQLAKNDYPVEKLLQMGVIKAIIKAMHANPDNSEVQAQGLSTLKQLMSSKEDAGNHAVAAEILKQHGAGVMVGAIRDHKNVDNVVKEGVGAMNKLISNDKNGKAAIVSKNGVEATVLAIFTQLQLEMLGKSRLSHNQAYTRDVRQLLSSLISKNEVKGLSSSLGSEESLMKAAVFAVDPNYAGILANDGAPKALGGAIKGLTQKGDFDAVETAAVTVWSLAKSSHSTMSGLMDGGAVDAELNTLKSFPGQSEPTNALLRSLVVFANSGDCKKLLSEKGCIEAARTAMSSNVEKPDVQLSAVELLLALCTTDELAANVAYKGGVRQINKMINDSSQNEDFEKPIERSLALLHRIAQLNKNTKMFTQLKSQGTIESVTTAMSAFSQNQKILNYGAQILGLLMDKEDVGRVFEDVARLTSDLQSAKKPDQADKIFKQLGTKNATAGFLAMNPNNAGVISEKNGTDVLMNAAQAGLKQEPTNARHVANRNAFRAFGQIAHATNAPPGTNKKMHGFLKSQNTVKVPEKVGVLEAIRRLAEAPNARKSYHKMGTIDEILKLLNENGSENAVALASLGALSGLMADRSGIDLATKAGATDDILNLLRSNIQDMSPDLIAQTLATLGDLALASINVDSLMDNGILDTLNNVLDTHCDDPTEPNPEVLKAVADLLNRLGTDEDKIRKIVNNGVFKKVVDAAMSNPAYLADADVMEAIAHLTENASMVDDIREKVNATDAVPMLMAAMNLAGDNDALKEAAGKALKNLVGGSSKGLKQTLQDYDKLLKKVASDPKPMNVDKLNRGAQNLSNLMLIDGVVDGPGAGAIVDRALKTYDVAKKKVPEGPMKSGLLETALQTVGRAAAIENALDNMDIDKVLKTLTDALNNNLHNPMILAEALNALTKLLDEKPEMLQGLANSGAIKAIEKVLQDSTDPEARAAAEKAMAKVRDAAAASPAAILKSAKPDESLIPLLTNIRDPNDLADLLQKLASQPGGMDKLLALLTNPDLSDDLKMDILENLQMMNPEKMFLPPSMLPTVMDRLKNGNPEEKAQAMKVIANSNLSPQSASKLLENHAAEDLLELLNRNGHKDPEAALNGLRALAAMAKDPKLAGELNDLNAVDEIIQLMKDHPDDPAIQEAGIEAIDNMYKNLGNKLGPMTADHLQAIDDAVSKLPKDKRKLGQNLVDNLTSAHGGDMDGLVVKRFDGMLDDLSKGDEWKELYDKDGRPYYYNTRTKETTWEKPAALSATDHALDQITNMAEQSPTEISYQALENAVSHFDKHAAEPLRLKALAKALAALAANEANREAMANAGVLKAIIKALQGSDTDRDFLLAALALLNQFAKHKKYKEEIRKLNGIAAIIAIMLRYIDDQEIVEKCLICLSNLAHDSPKCVEEIMKCKGPEAVKKVIGKWSTDASILINSMILLSNLMFKNMKIKDIIGRVLKKEILTTLRLMYKDAKVFDKTARALGNISFIDDHIRWVCSKSAVKTLVTAMNAHGSITAVQQLGIDVMGNFASVDESEVQDKIDRGEMQSVLRTLVHEGGARKIVDTFERSEDPLLLQSCIKTLSIMAENDEVTESLIKMGVARLGLEAMQKFDYNDGISEWTVNLVQIMTCHAIGVDAIEANDGVAILLQKMEASADNPDLLAVIAAALKNMAVKESVRAKIQKGGGIEILIKVMSSNVGEREFLQESFDLLTRLSKEEDISVNIAQKGMHVILKCINNNRKHAQFLVPAFRTLGHLAFATENLKVIVQYGGIPLIINSILDNPENLDLVLQSIKTLDNIAMASPEYSKLVIEQKGLKTIEYLEDVYKNRPSDGQKGRDIVQACKSAKLSMTQIKTRKAPPKIIFAGRHDLVDPNVDPLKDYRNLLKSGHVFTDWTSGAGKKRHVYLSKDWKSLMWKDPKQNKPSNTVLLKDLRGIRSGLQPGHKKKASQNTALAVVTPTKTYCLETATSQERDVWVAALQALQETYRTNKAWLKN</sequence>
<dbReference type="InterPro" id="IPR036020">
    <property type="entry name" value="WW_dom_sf"/>
</dbReference>
<dbReference type="SMART" id="SM00233">
    <property type="entry name" value="PH"/>
    <property type="match status" value="1"/>
</dbReference>
<dbReference type="SMART" id="SM00185">
    <property type="entry name" value="ARM"/>
    <property type="match status" value="16"/>
</dbReference>
<dbReference type="InterPro" id="IPR001202">
    <property type="entry name" value="WW_dom"/>
</dbReference>
<dbReference type="PANTHER" id="PTHR46241">
    <property type="entry name" value="ARMADILLO REPEAT-CONTAINING PROTEIN 4 ARMC4"/>
    <property type="match status" value="1"/>
</dbReference>
<dbReference type="CDD" id="cd00201">
    <property type="entry name" value="WW"/>
    <property type="match status" value="1"/>
</dbReference>
<dbReference type="Gene3D" id="2.20.70.10">
    <property type="match status" value="1"/>
</dbReference>
<dbReference type="Gene3D" id="1.25.10.10">
    <property type="entry name" value="Leucine-rich Repeat Variant"/>
    <property type="match status" value="7"/>
</dbReference>
<dbReference type="InterPro" id="IPR011989">
    <property type="entry name" value="ARM-like"/>
</dbReference>
<accession>A0A7S3LL39</accession>
<organism evidence="4">
    <name type="scientific">Aplanochytrium stocchinoi</name>
    <dbReference type="NCBI Taxonomy" id="215587"/>
    <lineage>
        <taxon>Eukaryota</taxon>
        <taxon>Sar</taxon>
        <taxon>Stramenopiles</taxon>
        <taxon>Bigyra</taxon>
        <taxon>Labyrinthulomycetes</taxon>
        <taxon>Thraustochytrida</taxon>
        <taxon>Thraustochytriidae</taxon>
        <taxon>Aplanochytrium</taxon>
    </lineage>
</organism>
<dbReference type="SUPFAM" id="SSF51045">
    <property type="entry name" value="WW domain"/>
    <property type="match status" value="1"/>
</dbReference>
<evidence type="ECO:0000259" key="2">
    <source>
        <dbReference type="PROSITE" id="PS50003"/>
    </source>
</evidence>
<dbReference type="InterPro" id="IPR011993">
    <property type="entry name" value="PH-like_dom_sf"/>
</dbReference>
<dbReference type="PROSITE" id="PS50176">
    <property type="entry name" value="ARM_REPEAT"/>
    <property type="match status" value="4"/>
</dbReference>
<feature type="repeat" description="ARM" evidence="1">
    <location>
        <begin position="1829"/>
        <end position="1873"/>
    </location>
</feature>
<dbReference type="InterPro" id="IPR000225">
    <property type="entry name" value="Armadillo"/>
</dbReference>
<dbReference type="PANTHER" id="PTHR46241:SF1">
    <property type="entry name" value="OUTER DYNEIN ARM-DOCKING COMPLEX SUBUNIT 2"/>
    <property type="match status" value="1"/>
</dbReference>
<dbReference type="Pfam" id="PF00397">
    <property type="entry name" value="WW"/>
    <property type="match status" value="1"/>
</dbReference>
<dbReference type="InterPro" id="IPR001849">
    <property type="entry name" value="PH_domain"/>
</dbReference>
<feature type="repeat" description="ARM" evidence="1">
    <location>
        <begin position="142"/>
        <end position="186"/>
    </location>
</feature>
<dbReference type="EMBL" id="HBIN01006908">
    <property type="protein sequence ID" value="CAE0434766.1"/>
    <property type="molecule type" value="Transcribed_RNA"/>
</dbReference>
<reference evidence="4" key="1">
    <citation type="submission" date="2021-01" db="EMBL/GenBank/DDBJ databases">
        <authorList>
            <person name="Corre E."/>
            <person name="Pelletier E."/>
            <person name="Niang G."/>
            <person name="Scheremetjew M."/>
            <person name="Finn R."/>
            <person name="Kale V."/>
            <person name="Holt S."/>
            <person name="Cochrane G."/>
            <person name="Meng A."/>
            <person name="Brown T."/>
            <person name="Cohen L."/>
        </authorList>
    </citation>
    <scope>NUCLEOTIDE SEQUENCE</scope>
    <source>
        <strain evidence="4">GSBS06</strain>
    </source>
</reference>
<feature type="domain" description="PH" evidence="2">
    <location>
        <begin position="2070"/>
        <end position="2171"/>
    </location>
</feature>
<feature type="repeat" description="ARM" evidence="1">
    <location>
        <begin position="759"/>
        <end position="803"/>
    </location>
</feature>
<evidence type="ECO:0000259" key="3">
    <source>
        <dbReference type="PROSITE" id="PS50020"/>
    </source>
</evidence>
<dbReference type="Gene3D" id="2.30.29.30">
    <property type="entry name" value="Pleckstrin-homology domain (PH domain)/Phosphotyrosine-binding domain (PTB)"/>
    <property type="match status" value="1"/>
</dbReference>
<dbReference type="PROSITE" id="PS50003">
    <property type="entry name" value="PH_DOMAIN"/>
    <property type="match status" value="1"/>
</dbReference>
<dbReference type="PROSITE" id="PS01159">
    <property type="entry name" value="WW_DOMAIN_1"/>
    <property type="match status" value="1"/>
</dbReference>
<dbReference type="PROSITE" id="PS50020">
    <property type="entry name" value="WW_DOMAIN_2"/>
    <property type="match status" value="1"/>
</dbReference>